<protein>
    <submittedName>
        <fullName evidence="1">Uncharacterized protein</fullName>
    </submittedName>
</protein>
<keyword evidence="2" id="KW-1185">Reference proteome</keyword>
<dbReference type="Proteomes" id="UP001062901">
    <property type="component" value="Unassembled WGS sequence"/>
</dbReference>
<evidence type="ECO:0000313" key="1">
    <source>
        <dbReference type="EMBL" id="GBQ04636.1"/>
    </source>
</evidence>
<sequence length="57" mass="5761">MSSAFSAAFLRVVVRRRGLGASSADASTVSTFVMSLAAVFLGRPLGLGGALSICLDV</sequence>
<dbReference type="EMBL" id="BAQD01000001">
    <property type="protein sequence ID" value="GBQ04636.1"/>
    <property type="molecule type" value="Genomic_DNA"/>
</dbReference>
<proteinExistence type="predicted"/>
<gene>
    <name evidence="1" type="ORF">AA15669_0070</name>
</gene>
<name>A0ABQ0NVX5_9PROT</name>
<evidence type="ECO:0000313" key="2">
    <source>
        <dbReference type="Proteomes" id="UP001062901"/>
    </source>
</evidence>
<accession>A0ABQ0NVX5</accession>
<reference evidence="1" key="1">
    <citation type="submission" date="2013-04" db="EMBL/GenBank/DDBJ databases">
        <title>The genome sequencing project of 58 acetic acid bacteria.</title>
        <authorList>
            <person name="Okamoto-Kainuma A."/>
            <person name="Ishikawa M."/>
            <person name="Umino S."/>
            <person name="Koizumi Y."/>
            <person name="Shiwa Y."/>
            <person name="Yoshikawa H."/>
            <person name="Matsutani M."/>
            <person name="Matsushita K."/>
        </authorList>
    </citation>
    <scope>NUCLEOTIDE SEQUENCE</scope>
    <source>
        <strain evidence="1">DSM 15669</strain>
    </source>
</reference>
<organism evidence="1 2">
    <name type="scientific">Saccharibacter floricola DSM 15669</name>
    <dbReference type="NCBI Taxonomy" id="1123227"/>
    <lineage>
        <taxon>Bacteria</taxon>
        <taxon>Pseudomonadati</taxon>
        <taxon>Pseudomonadota</taxon>
        <taxon>Alphaproteobacteria</taxon>
        <taxon>Acetobacterales</taxon>
        <taxon>Acetobacteraceae</taxon>
        <taxon>Saccharibacter</taxon>
    </lineage>
</organism>
<comment type="caution">
    <text evidence="1">The sequence shown here is derived from an EMBL/GenBank/DDBJ whole genome shotgun (WGS) entry which is preliminary data.</text>
</comment>